<dbReference type="PROSITE" id="PS00455">
    <property type="entry name" value="AMP_BINDING"/>
    <property type="match status" value="1"/>
</dbReference>
<evidence type="ECO:0000313" key="4">
    <source>
        <dbReference type="Proteomes" id="UP000282515"/>
    </source>
</evidence>
<dbReference type="Pfam" id="PF13193">
    <property type="entry name" value="AMP-binding_C"/>
    <property type="match status" value="1"/>
</dbReference>
<gene>
    <name evidence="3" type="ORF">D9V41_00970</name>
</gene>
<accession>A0A3L8PPE0</accession>
<dbReference type="PANTHER" id="PTHR43767:SF1">
    <property type="entry name" value="NONRIBOSOMAL PEPTIDE SYNTHASE PES1 (EUROFUNG)-RELATED"/>
    <property type="match status" value="1"/>
</dbReference>
<dbReference type="InterPro" id="IPR042099">
    <property type="entry name" value="ANL_N_sf"/>
</dbReference>
<evidence type="ECO:0000259" key="2">
    <source>
        <dbReference type="Pfam" id="PF13193"/>
    </source>
</evidence>
<evidence type="ECO:0000313" key="3">
    <source>
        <dbReference type="EMBL" id="RLV57256.1"/>
    </source>
</evidence>
<dbReference type="Proteomes" id="UP000282515">
    <property type="component" value="Unassembled WGS sequence"/>
</dbReference>
<sequence length="548" mass="59331">MTTTSTRELALADILTAVATAVPERECIACDQTRVTFATLHDRVQGLASFLVGAGFGVSAERSSLHPYESGQDHLAILMENCVAFAETTFAAFAARMAPLTINFRYTAAELAHVLEDARPRVVVVQAKYVSTLEQALQETTFARPLTIVVGEAANRSTAAVAYETAVRTPHRPLPAASPDDLCVLYTGGTTGYPKGVLWRQGDLWKGVLRDEETRTMDSAAEIGAWAAGVPGRRVLGAAPFMHGAGWWILMGALLNGGFIAIPTLSGAERARGICESIARERLTTVNLVGEAFARPFIDEIEARGLELPSVRTIVFSGGPTTAVTKRRIQRAIPGAQLVDSAGSSETGGLLTAPFDATRAEETVSFHPRERAIIVSADRSRILSPQETEVGWLAARGALPLGYLGDRVKTEETFRRCSGERVAIPGDRARWLPGGTIQLLGRDSITINSGGEKIYAEEVEEVLRSHPLLADAVVVGRPHERWGNEVVAVIQEASPTSDEDLRHDLAQRLARYKLPKAFIRVDQLRRSPAGKPDYVWARQLAESPSRTP</sequence>
<dbReference type="Gene3D" id="3.40.50.12780">
    <property type="entry name" value="N-terminal domain of ligase-like"/>
    <property type="match status" value="1"/>
</dbReference>
<dbReference type="Gene3D" id="3.30.300.30">
    <property type="match status" value="1"/>
</dbReference>
<dbReference type="InterPro" id="IPR000873">
    <property type="entry name" value="AMP-dep_synth/lig_dom"/>
</dbReference>
<feature type="domain" description="AMP-dependent synthetase/ligase" evidence="1">
    <location>
        <begin position="18"/>
        <end position="398"/>
    </location>
</feature>
<dbReference type="RefSeq" id="WP_121792664.1">
    <property type="nucleotide sequence ID" value="NZ_RDBF01000001.1"/>
</dbReference>
<reference evidence="3 4" key="1">
    <citation type="submission" date="2018-10" db="EMBL/GenBank/DDBJ databases">
        <title>Aeromicrobium sp. 9W16Y-2 whole genome shotgun sequence.</title>
        <authorList>
            <person name="Li F."/>
        </authorList>
    </citation>
    <scope>NUCLEOTIDE SEQUENCE [LARGE SCALE GENOMIC DNA]</scope>
    <source>
        <strain evidence="3 4">9W16Y-2</strain>
    </source>
</reference>
<dbReference type="OrthoDB" id="9803968at2"/>
<name>A0A3L8PPE0_9ACTN</name>
<feature type="domain" description="AMP-binding enzyme C-terminal" evidence="2">
    <location>
        <begin position="458"/>
        <end position="531"/>
    </location>
</feature>
<evidence type="ECO:0000259" key="1">
    <source>
        <dbReference type="Pfam" id="PF00501"/>
    </source>
</evidence>
<keyword evidence="4" id="KW-1185">Reference proteome</keyword>
<dbReference type="Pfam" id="PF00501">
    <property type="entry name" value="AMP-binding"/>
    <property type="match status" value="1"/>
</dbReference>
<dbReference type="GO" id="GO:0016878">
    <property type="term" value="F:acid-thiol ligase activity"/>
    <property type="evidence" value="ECO:0007669"/>
    <property type="project" value="UniProtKB-ARBA"/>
</dbReference>
<dbReference type="InterPro" id="IPR045851">
    <property type="entry name" value="AMP-bd_C_sf"/>
</dbReference>
<dbReference type="InterPro" id="IPR025110">
    <property type="entry name" value="AMP-bd_C"/>
</dbReference>
<dbReference type="InterPro" id="IPR020845">
    <property type="entry name" value="AMP-binding_CS"/>
</dbReference>
<comment type="caution">
    <text evidence="3">The sequence shown here is derived from an EMBL/GenBank/DDBJ whole genome shotgun (WGS) entry which is preliminary data.</text>
</comment>
<dbReference type="SUPFAM" id="SSF56801">
    <property type="entry name" value="Acetyl-CoA synthetase-like"/>
    <property type="match status" value="1"/>
</dbReference>
<dbReference type="InterPro" id="IPR050237">
    <property type="entry name" value="ATP-dep_AMP-bd_enzyme"/>
</dbReference>
<organism evidence="3 4">
    <name type="scientific">Aeromicrobium phragmitis</name>
    <dbReference type="NCBI Taxonomy" id="2478914"/>
    <lineage>
        <taxon>Bacteria</taxon>
        <taxon>Bacillati</taxon>
        <taxon>Actinomycetota</taxon>
        <taxon>Actinomycetes</taxon>
        <taxon>Propionibacteriales</taxon>
        <taxon>Nocardioidaceae</taxon>
        <taxon>Aeromicrobium</taxon>
    </lineage>
</organism>
<dbReference type="PANTHER" id="PTHR43767">
    <property type="entry name" value="LONG-CHAIN-FATTY-ACID--COA LIGASE"/>
    <property type="match status" value="1"/>
</dbReference>
<proteinExistence type="predicted"/>
<protein>
    <submittedName>
        <fullName evidence="3">Acyl-CoA synthetase</fullName>
    </submittedName>
</protein>
<dbReference type="EMBL" id="RDBF01000001">
    <property type="protein sequence ID" value="RLV57256.1"/>
    <property type="molecule type" value="Genomic_DNA"/>
</dbReference>
<dbReference type="AlphaFoldDB" id="A0A3L8PPE0"/>